<evidence type="ECO:0000256" key="1">
    <source>
        <dbReference type="ARBA" id="ARBA00004141"/>
    </source>
</evidence>
<organism evidence="8 9">
    <name type="scientific">Gloeobacter morelensis MG652769</name>
    <dbReference type="NCBI Taxonomy" id="2781736"/>
    <lineage>
        <taxon>Bacteria</taxon>
        <taxon>Bacillati</taxon>
        <taxon>Cyanobacteriota</taxon>
        <taxon>Cyanophyceae</taxon>
        <taxon>Gloeobacterales</taxon>
        <taxon>Gloeobacteraceae</taxon>
        <taxon>Gloeobacter</taxon>
        <taxon>Gloeobacter morelensis</taxon>
    </lineage>
</organism>
<evidence type="ECO:0000259" key="6">
    <source>
        <dbReference type="Pfam" id="PF05154"/>
    </source>
</evidence>
<dbReference type="Proteomes" id="UP001054846">
    <property type="component" value="Chromosome"/>
</dbReference>
<protein>
    <submittedName>
        <fullName evidence="8">TM2 domain-containing protein</fullName>
    </submittedName>
</protein>
<keyword evidence="2 5" id="KW-0812">Transmembrane</keyword>
<evidence type="ECO:0000256" key="3">
    <source>
        <dbReference type="ARBA" id="ARBA00022989"/>
    </source>
</evidence>
<evidence type="ECO:0000256" key="4">
    <source>
        <dbReference type="ARBA" id="ARBA00023136"/>
    </source>
</evidence>
<dbReference type="Pfam" id="PF05154">
    <property type="entry name" value="TM2"/>
    <property type="match status" value="1"/>
</dbReference>
<keyword evidence="9" id="KW-1185">Reference proteome</keyword>
<keyword evidence="4 5" id="KW-0472">Membrane</keyword>
<gene>
    <name evidence="8" type="ORF">ISF26_16215</name>
</gene>
<dbReference type="Pfam" id="PF09851">
    <property type="entry name" value="SHOCT"/>
    <property type="match status" value="1"/>
</dbReference>
<feature type="transmembrane region" description="Helical" evidence="5">
    <location>
        <begin position="33"/>
        <end position="57"/>
    </location>
</feature>
<evidence type="ECO:0000313" key="9">
    <source>
        <dbReference type="Proteomes" id="UP001054846"/>
    </source>
</evidence>
<evidence type="ECO:0000259" key="7">
    <source>
        <dbReference type="Pfam" id="PF09851"/>
    </source>
</evidence>
<dbReference type="InterPro" id="IPR018649">
    <property type="entry name" value="SHOCT"/>
</dbReference>
<keyword evidence="3 5" id="KW-1133">Transmembrane helix</keyword>
<proteinExistence type="predicted"/>
<comment type="subcellular location">
    <subcellularLocation>
        <location evidence="1">Membrane</location>
        <topology evidence="1">Multi-pass membrane protein</topology>
    </subcellularLocation>
</comment>
<dbReference type="InterPro" id="IPR007829">
    <property type="entry name" value="TM2"/>
</dbReference>
<evidence type="ECO:0000313" key="8">
    <source>
        <dbReference type="EMBL" id="UFP93337.1"/>
    </source>
</evidence>
<feature type="domain" description="TM2" evidence="6">
    <location>
        <begin position="3"/>
        <end position="52"/>
    </location>
</feature>
<evidence type="ECO:0000256" key="5">
    <source>
        <dbReference type="SAM" id="Phobius"/>
    </source>
</evidence>
<sequence>MGEKNRSTAAILAMLLGWLGAHKFYLGRPVAGIVYLLFFWTGLPGLIGFVEGVLYLVQSDSEFNRKFNAKLTYEPQKFLGDPIDTLRRLEALRQEGLISEEEFEEKRRKLIDRIG</sequence>
<evidence type="ECO:0000256" key="2">
    <source>
        <dbReference type="ARBA" id="ARBA00022692"/>
    </source>
</evidence>
<dbReference type="EMBL" id="CP063845">
    <property type="protein sequence ID" value="UFP93337.1"/>
    <property type="molecule type" value="Genomic_DNA"/>
</dbReference>
<accession>A0ABY3PI45</accession>
<feature type="domain" description="SHOCT" evidence="7">
    <location>
        <begin position="84"/>
        <end position="110"/>
    </location>
</feature>
<reference evidence="8 9" key="1">
    <citation type="journal article" date="2021" name="Genome Biol. Evol.">
        <title>Complete Genome Sequencing of a Novel Gloeobacter Species from a Waterfall Cave in Mexico.</title>
        <authorList>
            <person name="Saw J.H."/>
            <person name="Cardona T."/>
            <person name="Montejano G."/>
        </authorList>
    </citation>
    <scope>NUCLEOTIDE SEQUENCE [LARGE SCALE GENOMIC DNA]</scope>
    <source>
        <strain evidence="8">MG652769</strain>
    </source>
</reference>
<dbReference type="RefSeq" id="WP_230840336.1">
    <property type="nucleotide sequence ID" value="NZ_CP063845.1"/>
</dbReference>
<name>A0ABY3PI45_9CYAN</name>